<keyword evidence="4" id="KW-1185">Reference proteome</keyword>
<dbReference type="InterPro" id="IPR018821">
    <property type="entry name" value="DUF294_put_nucleoTrafse_sb-bd"/>
</dbReference>
<dbReference type="InterPro" id="IPR005105">
    <property type="entry name" value="GlnD_Uridyltrans_N"/>
</dbReference>
<name>A0A5A9XLN6_9BACT</name>
<comment type="caution">
    <text evidence="3">The sequence shown here is derived from an EMBL/GenBank/DDBJ whole genome shotgun (WGS) entry which is preliminary data.</text>
</comment>
<feature type="domain" description="DUF294" evidence="2">
    <location>
        <begin position="267"/>
        <end position="403"/>
    </location>
</feature>
<sequence length="411" mass="45348">MAVLATAKGSDITTWRAAGEFGAAFRQALLKQSAPCRSEEAEGLFGETCRELEALAGENDERMARLDRIVVETTASVDPVRLGELCAAFYAELYDHFGRYGSCVAFYHLSTLFLHALSGSLHRYTLIQLGESGKELHDTTLVAMGTAGRREFSPFCPLQLALVLGRDDSGDLEAGSRYARILQEGFAACGLQVDGDVAPVHPPWRGSLPEWSQRLEQGLARGKQKELVELLRLADHEVLFSAEGGGGEFREFVLSHLQQDRRAMGDLVTRLLGLSNGIGMMGGWRLEKSGPQRGLFRLFEHALLPLSAAVAALALIHRVDAPDIPQRIRVLLGRQALDVDTAERLLQSWHILNELRLMREREFFPARNNGAALYLDVTNLDEDTLGMFRDALDTVGTVQRLVSVVYNGTEE</sequence>
<dbReference type="AlphaFoldDB" id="A0A5A9XLN6"/>
<dbReference type="Pfam" id="PF03445">
    <property type="entry name" value="DUF294"/>
    <property type="match status" value="1"/>
</dbReference>
<dbReference type="Proteomes" id="UP000324298">
    <property type="component" value="Unassembled WGS sequence"/>
</dbReference>
<gene>
    <name evidence="3" type="ORF">ET418_06445</name>
</gene>
<evidence type="ECO:0000259" key="1">
    <source>
        <dbReference type="Pfam" id="PF03445"/>
    </source>
</evidence>
<protein>
    <submittedName>
        <fullName evidence="3">Uncharacterized protein</fullName>
    </submittedName>
</protein>
<dbReference type="EMBL" id="SRSD01000003">
    <property type="protein sequence ID" value="KAA0893445.1"/>
    <property type="molecule type" value="Genomic_DNA"/>
</dbReference>
<evidence type="ECO:0000313" key="3">
    <source>
        <dbReference type="EMBL" id="KAA0893445.1"/>
    </source>
</evidence>
<dbReference type="GO" id="GO:0008773">
    <property type="term" value="F:[protein-PII] uridylyltransferase activity"/>
    <property type="evidence" value="ECO:0007669"/>
    <property type="project" value="InterPro"/>
</dbReference>
<evidence type="ECO:0000313" key="4">
    <source>
        <dbReference type="Proteomes" id="UP000324298"/>
    </source>
</evidence>
<accession>A0A5A9XLN6</accession>
<reference evidence="3 4" key="1">
    <citation type="submission" date="2019-04" db="EMBL/GenBank/DDBJ databases">
        <title>Geobacter ruber sp. nov., ferric-reducing bacteria isolated from paddy soil.</title>
        <authorList>
            <person name="Xu Z."/>
            <person name="Masuda Y."/>
            <person name="Itoh H."/>
            <person name="Senoo K."/>
        </authorList>
    </citation>
    <scope>NUCLEOTIDE SEQUENCE [LARGE SCALE GENOMIC DNA]</scope>
    <source>
        <strain evidence="3 4">Red88</strain>
    </source>
</reference>
<dbReference type="Pfam" id="PF10335">
    <property type="entry name" value="DUF294_C"/>
    <property type="match status" value="1"/>
</dbReference>
<proteinExistence type="predicted"/>
<organism evidence="3 4">
    <name type="scientific">Oryzomonas rubra</name>
    <dbReference type="NCBI Taxonomy" id="2509454"/>
    <lineage>
        <taxon>Bacteria</taxon>
        <taxon>Pseudomonadati</taxon>
        <taxon>Thermodesulfobacteriota</taxon>
        <taxon>Desulfuromonadia</taxon>
        <taxon>Geobacterales</taxon>
        <taxon>Geobacteraceae</taxon>
        <taxon>Oryzomonas</taxon>
    </lineage>
</organism>
<dbReference type="OrthoDB" id="9808528at2"/>
<evidence type="ECO:0000259" key="2">
    <source>
        <dbReference type="Pfam" id="PF10335"/>
    </source>
</evidence>
<feature type="domain" description="Protein-PII uridylyltransferase N-terminal" evidence="1">
    <location>
        <begin position="131"/>
        <end position="223"/>
    </location>
</feature>
<dbReference type="RefSeq" id="WP_149306760.1">
    <property type="nucleotide sequence ID" value="NZ_SRSD01000003.1"/>
</dbReference>